<keyword evidence="1" id="KW-0812">Transmembrane</keyword>
<gene>
    <name evidence="4" type="ORF">CLG96_16030</name>
</gene>
<accession>A0A2T5FUS4</accession>
<evidence type="ECO:0000313" key="4">
    <source>
        <dbReference type="EMBL" id="PTQ08279.1"/>
    </source>
</evidence>
<dbReference type="InterPro" id="IPR012373">
    <property type="entry name" value="Ferrdict_sens_TM"/>
</dbReference>
<dbReference type="EMBL" id="NWBU01000016">
    <property type="protein sequence ID" value="PTQ08279.1"/>
    <property type="molecule type" value="Genomic_DNA"/>
</dbReference>
<dbReference type="PIRSF" id="PIRSF018266">
    <property type="entry name" value="FecR"/>
    <property type="match status" value="1"/>
</dbReference>
<dbReference type="AlphaFoldDB" id="A0A2T5FUS4"/>
<keyword evidence="1" id="KW-0472">Membrane</keyword>
<dbReference type="Pfam" id="PF16220">
    <property type="entry name" value="DUF4880"/>
    <property type="match status" value="1"/>
</dbReference>
<dbReference type="PANTHER" id="PTHR30273:SF2">
    <property type="entry name" value="PROTEIN FECR"/>
    <property type="match status" value="1"/>
</dbReference>
<evidence type="ECO:0000256" key="1">
    <source>
        <dbReference type="SAM" id="Phobius"/>
    </source>
</evidence>
<feature type="domain" description="FecR protein" evidence="2">
    <location>
        <begin position="111"/>
        <end position="200"/>
    </location>
</feature>
<evidence type="ECO:0000313" key="5">
    <source>
        <dbReference type="Proteomes" id="UP000244162"/>
    </source>
</evidence>
<keyword evidence="5" id="KW-1185">Reference proteome</keyword>
<dbReference type="InterPro" id="IPR032623">
    <property type="entry name" value="FecR_N"/>
</dbReference>
<comment type="caution">
    <text evidence="4">The sequence shown here is derived from an EMBL/GenBank/DDBJ whole genome shotgun (WGS) entry which is preliminary data.</text>
</comment>
<feature type="domain" description="FecR N-terminal" evidence="3">
    <location>
        <begin position="10"/>
        <end position="49"/>
    </location>
</feature>
<evidence type="ECO:0000259" key="3">
    <source>
        <dbReference type="Pfam" id="PF16220"/>
    </source>
</evidence>
<reference evidence="4 5" key="1">
    <citation type="submission" date="2017-09" db="EMBL/GenBank/DDBJ databases">
        <title>Sphingomonas panjinensis sp.nov., isolated from oil-contaminated soil.</title>
        <authorList>
            <person name="Wang L."/>
            <person name="Chen L."/>
        </authorList>
    </citation>
    <scope>NUCLEOTIDE SEQUENCE [LARGE SCALE GENOMIC DNA]</scope>
    <source>
        <strain evidence="4 5">FW-11</strain>
    </source>
</reference>
<feature type="transmembrane region" description="Helical" evidence="1">
    <location>
        <begin position="84"/>
        <end position="102"/>
    </location>
</feature>
<evidence type="ECO:0000259" key="2">
    <source>
        <dbReference type="Pfam" id="PF04773"/>
    </source>
</evidence>
<dbReference type="Pfam" id="PF04773">
    <property type="entry name" value="FecR"/>
    <property type="match status" value="1"/>
</dbReference>
<dbReference type="PANTHER" id="PTHR30273">
    <property type="entry name" value="PERIPLASMIC SIGNAL SENSOR AND SIGMA FACTOR ACTIVATOR FECR-RELATED"/>
    <property type="match status" value="1"/>
</dbReference>
<dbReference type="InterPro" id="IPR006860">
    <property type="entry name" value="FecR"/>
</dbReference>
<keyword evidence="1" id="KW-1133">Transmembrane helix</keyword>
<protein>
    <submittedName>
        <fullName evidence="4">Iron dicitrate transport regulator FecR</fullName>
    </submittedName>
</protein>
<name>A0A2T5FUS4_9SPHN</name>
<dbReference type="OrthoDB" id="7346218at2"/>
<organism evidence="4 5">
    <name type="scientific">Sphingomonas oleivorans</name>
    <dbReference type="NCBI Taxonomy" id="1735121"/>
    <lineage>
        <taxon>Bacteria</taxon>
        <taxon>Pseudomonadati</taxon>
        <taxon>Pseudomonadota</taxon>
        <taxon>Alphaproteobacteria</taxon>
        <taxon>Sphingomonadales</taxon>
        <taxon>Sphingomonadaceae</taxon>
        <taxon>Sphingomonas</taxon>
    </lineage>
</organism>
<sequence length="319" mass="34404">MSQPRDNIEEQALDWLIRQREPAFDEWEAFADWLAADPEHAAIYHAMAAADERSAALFTAPSPAPIVRRAEAITPRRRIGRRSAIGLATAAALLAITSYGLLGPGSSPYAVETPPGVHRTVTLADGTRIEMNGGTRLRLDREDSRLALLDHGEAAFTVTHDADNPFVVKTGDATLRDVGTIFNVLREAGVTQVAVAEGAVLYNPDGEAVRLDAGRTLRAVDGEDHVVLGSTAPADMAGWRQGRLVYDGAPLASVASDLSRNLGLRVAASPEVAARPFRGIIMLDRDRDRLLAQLGPLLDVDVKRDQQGWTLTARTRAQP</sequence>
<dbReference type="Proteomes" id="UP000244162">
    <property type="component" value="Unassembled WGS sequence"/>
</dbReference>
<dbReference type="Gene3D" id="2.60.120.1440">
    <property type="match status" value="1"/>
</dbReference>
<dbReference type="GO" id="GO:0016989">
    <property type="term" value="F:sigma factor antagonist activity"/>
    <property type="evidence" value="ECO:0007669"/>
    <property type="project" value="TreeGrafter"/>
</dbReference>
<proteinExistence type="predicted"/>